<dbReference type="SFLD" id="SFLDG01162">
    <property type="entry name" value="I"/>
    <property type="match status" value="1"/>
</dbReference>
<dbReference type="STRING" id="1287681.M7TZD5"/>
<evidence type="ECO:0000256" key="1">
    <source>
        <dbReference type="ARBA" id="ARBA00001933"/>
    </source>
</evidence>
<evidence type="ECO:0000256" key="5">
    <source>
        <dbReference type="SAM" id="MobiDB-lite"/>
    </source>
</evidence>
<keyword evidence="3" id="KW-0808">Transferase</keyword>
<dbReference type="InterPro" id="IPR001597">
    <property type="entry name" value="ArAA_b-elim_lyase/Thr_aldolase"/>
</dbReference>
<dbReference type="InterPro" id="IPR033964">
    <property type="entry name" value="ABBA"/>
</dbReference>
<keyword evidence="7" id="KW-0560">Oxidoreductase</keyword>
<dbReference type="SFLD" id="SFLDS00036">
    <property type="entry name" value="Aromatic_Prenyltransferase"/>
    <property type="match status" value="1"/>
</dbReference>
<feature type="region of interest" description="Disordered" evidence="5">
    <location>
        <begin position="926"/>
        <end position="955"/>
    </location>
</feature>
<evidence type="ECO:0000259" key="6">
    <source>
        <dbReference type="Pfam" id="PF01212"/>
    </source>
</evidence>
<dbReference type="PANTHER" id="PTHR32325">
    <property type="entry name" value="BETA-ELIMINATING LYASE-LIKE PROTEIN-RELATED"/>
    <property type="match status" value="1"/>
</dbReference>
<keyword evidence="7" id="KW-0223">Dioxygenase</keyword>
<feature type="domain" description="Aromatic amino acid beta-eliminating lyase/threonine aldolase" evidence="6">
    <location>
        <begin position="54"/>
        <end position="506"/>
    </location>
</feature>
<evidence type="ECO:0000256" key="4">
    <source>
        <dbReference type="ARBA" id="ARBA00022898"/>
    </source>
</evidence>
<accession>M7TZD5</accession>
<evidence type="ECO:0000256" key="3">
    <source>
        <dbReference type="ARBA" id="ARBA00022679"/>
    </source>
</evidence>
<dbReference type="GO" id="GO:0016829">
    <property type="term" value="F:lyase activity"/>
    <property type="evidence" value="ECO:0007669"/>
    <property type="project" value="InterPro"/>
</dbReference>
<dbReference type="EMBL" id="KB705540">
    <property type="protein sequence ID" value="EMR72035.1"/>
    <property type="molecule type" value="Genomic_DNA"/>
</dbReference>
<dbReference type="PANTHER" id="PTHR32325:SF4">
    <property type="entry name" value="TRYPTOPHANASE"/>
    <property type="match status" value="1"/>
</dbReference>
<dbReference type="GO" id="GO:0051213">
    <property type="term" value="F:dioxygenase activity"/>
    <property type="evidence" value="ECO:0007669"/>
    <property type="project" value="UniProtKB-KW"/>
</dbReference>
<dbReference type="InterPro" id="IPR015422">
    <property type="entry name" value="PyrdxlP-dep_Trfase_small"/>
</dbReference>
<keyword evidence="4" id="KW-0663">Pyridoxal phosphate</keyword>
<dbReference type="GO" id="GO:0006520">
    <property type="term" value="P:amino acid metabolic process"/>
    <property type="evidence" value="ECO:0007669"/>
    <property type="project" value="InterPro"/>
</dbReference>
<dbReference type="HOGENOM" id="CLU_319817_0_0_1"/>
<keyword evidence="8" id="KW-1185">Reference proteome</keyword>
<dbReference type="InterPro" id="IPR015424">
    <property type="entry name" value="PyrdxlP-dep_Trfase"/>
</dbReference>
<dbReference type="GO" id="GO:0016765">
    <property type="term" value="F:transferase activity, transferring alkyl or aryl (other than methyl) groups"/>
    <property type="evidence" value="ECO:0007669"/>
    <property type="project" value="InterPro"/>
</dbReference>
<name>M7TZD5_EUTLA</name>
<dbReference type="Gene3D" id="3.90.1150.10">
    <property type="entry name" value="Aspartate Aminotransferase, domain 1"/>
    <property type="match status" value="1"/>
</dbReference>
<dbReference type="OrthoDB" id="19261at2759"/>
<reference evidence="8" key="1">
    <citation type="journal article" date="2013" name="Genome Announc.">
        <title>Draft genome sequence of the grapevine dieback fungus Eutypa lata UCR-EL1.</title>
        <authorList>
            <person name="Blanco-Ulate B."/>
            <person name="Rolshausen P.E."/>
            <person name="Cantu D."/>
        </authorList>
    </citation>
    <scope>NUCLEOTIDE SEQUENCE [LARGE SCALE GENOMIC DNA]</scope>
    <source>
        <strain evidence="8">UCR-EL1</strain>
    </source>
</reference>
<dbReference type="Pfam" id="PF01212">
    <property type="entry name" value="Beta_elim_lyase"/>
    <property type="match status" value="1"/>
</dbReference>
<evidence type="ECO:0000313" key="8">
    <source>
        <dbReference type="Proteomes" id="UP000012174"/>
    </source>
</evidence>
<organism evidence="7 8">
    <name type="scientific">Eutypa lata (strain UCR-EL1)</name>
    <name type="common">Grapevine dieback disease fungus</name>
    <name type="synonym">Eutypa armeniacae</name>
    <dbReference type="NCBI Taxonomy" id="1287681"/>
    <lineage>
        <taxon>Eukaryota</taxon>
        <taxon>Fungi</taxon>
        <taxon>Dikarya</taxon>
        <taxon>Ascomycota</taxon>
        <taxon>Pezizomycotina</taxon>
        <taxon>Sordariomycetes</taxon>
        <taxon>Xylariomycetidae</taxon>
        <taxon>Xylariales</taxon>
        <taxon>Diatrypaceae</taxon>
        <taxon>Eutypa</taxon>
    </lineage>
</organism>
<dbReference type="Proteomes" id="UP000012174">
    <property type="component" value="Unassembled WGS sequence"/>
</dbReference>
<dbReference type="OMA" id="EAGPFGW"/>
<dbReference type="InterPro" id="IPR017795">
    <property type="entry name" value="ABBA_NscD-like"/>
</dbReference>
<evidence type="ECO:0000313" key="7">
    <source>
        <dbReference type="EMBL" id="EMR72035.1"/>
    </source>
</evidence>
<comment type="cofactor">
    <cofactor evidence="1">
        <name>pyridoxal 5'-phosphate</name>
        <dbReference type="ChEBI" id="CHEBI:597326"/>
    </cofactor>
</comment>
<dbReference type="Pfam" id="PF11991">
    <property type="entry name" value="Trp_DMAT"/>
    <property type="match status" value="1"/>
</dbReference>
<dbReference type="NCBIfam" id="NF009709">
    <property type="entry name" value="PRK13238.1"/>
    <property type="match status" value="1"/>
</dbReference>
<dbReference type="GO" id="GO:0009820">
    <property type="term" value="P:alkaloid metabolic process"/>
    <property type="evidence" value="ECO:0007669"/>
    <property type="project" value="InterPro"/>
</dbReference>
<dbReference type="eggNOG" id="ENOG502QU0C">
    <property type="taxonomic scope" value="Eukaryota"/>
</dbReference>
<dbReference type="KEGG" id="ela:UCREL1_916"/>
<evidence type="ECO:0000256" key="2">
    <source>
        <dbReference type="ARBA" id="ARBA00009721"/>
    </source>
</evidence>
<sequence>MTLLTRNTTVPPPPSHNSLVVRSLPAVTVEEREAILRDVEYNIFNFPAGLLTVDFLTDSGTSAMTDVQWAVLMRGDESYGRNWGYFCLIDAFRDIFERGNEQQRTFETIAMGRAGSDFYRSQVLLQHEGGFANGGTHQLTRPNFFIVPQGRCAEMLLFSSMRAMIDARASSASSNGTSSHEQKQIIISNGFFDTTAANATVAGFELQVFTQPGLNDPFPEELIEKTNPFKGNLDIAATEAFLNSEKGSQVDMLLLTITNNWAAGQPVSIANIRAASALAKSKGIPLFFDACRFAENAFFIHEFEDGYSAKSIPEIVQEVFSYADGFTISLKKDGLANMGGVLCFRDNGSFATRYEGIGHILKERQLICYGNDAYGGMSGRDLMAATAGIYETTKLSFLQTRVSQVRSFAQKLQANGVPVLLPPGGHAVYLDMVAFFHGCDRRPEDFASIGFTLELIRAHGIRAIESGPFAWEWDKKTPEERAKIPDLVRFAVPRHVLSDQHIDYAVASIADLHRRRHAIPNVEITRGKEMRLRHFTVGMRPLPVSPLIADQTYVGEAVRQLAHLSRALGQRPATTEKLVSALEVAGGEWGRDAIPSTRNPNAWASEACNDHSPFEYSLALDQKTGEAELRFLVEAQPAENNMAELQKASLQLSEEIVQKYSDIVSLDRFHRVRDIFLPESGKAEGILAAWHSFAVSDKGQKWKIYLNPQAEGKQAAAAKAAEAFERLGLGDSWKLLKSVLSGADYVIYFALGLSPNPNDAEAKVYVAHPSASAARIAQLHAAVDTDADTYEIQQFCSAMAGGPRGLGLGPYHGKPLLSCFAFKRKNRSHPRPAARTVLFPLDSYAAHDAEAQDRVERYMDEVDAPKAYRQRYRMAIASVQRRPLEAGRGIHSWASLKVAADGGRKSNCFYLSPEFFGMLGLKDEEGGSGGRSNDINDVNGTNGVKTNAAESNGYH</sequence>
<gene>
    <name evidence="7" type="ORF">UCREL1_916</name>
</gene>
<comment type="similarity">
    <text evidence="2">Belongs to the beta-eliminating lyase family.</text>
</comment>
<feature type="compositionally biased region" description="Polar residues" evidence="5">
    <location>
        <begin position="931"/>
        <end position="955"/>
    </location>
</feature>
<dbReference type="Gene3D" id="3.40.640.10">
    <property type="entry name" value="Type I PLP-dependent aspartate aminotransferase-like (Major domain)"/>
    <property type="match status" value="1"/>
</dbReference>
<proteinExistence type="inferred from homology"/>
<dbReference type="SUPFAM" id="SSF53383">
    <property type="entry name" value="PLP-dependent transferases"/>
    <property type="match status" value="1"/>
</dbReference>
<dbReference type="AlphaFoldDB" id="M7TZD5"/>
<protein>
    <submittedName>
        <fullName evidence="7">Putative tryptophan-dioxygenase protein</fullName>
    </submittedName>
</protein>
<dbReference type="InterPro" id="IPR015421">
    <property type="entry name" value="PyrdxlP-dep_Trfase_major"/>
</dbReference>